<gene>
    <name evidence="2" type="ORF">JD292_05075</name>
</gene>
<sequence>MTIQFDDGAADSLISAARSAADTLRGQAGPRRTAAEDAATDFAGAYARSFATVCTVEASDRGKLAGVLDSLATQVEDAKRRAQEEKDRIAAHDAWQDREDLRDRKRVMSGAIGAPTVGAEISDPEPSNEPNPAPTITADFATSARDRGASGGSGGVSSAVPERLTRFAEATAAANRDLSDRESRLSGAWSGFTSQCSWVNIGSATFTSGFSQLTIESDLDAEWARTLASSFEEAGGGGVLDSALGGAWSSYVEQRTHEVVEGSQATPSEIDLLLQSLGRAVWSASVLDTSNPLSMLQGLQGRAGDFTTATSRTITHHIAGDLKFTRNRHVNTDSYSKLTKVLRARNDANWSARPGMEDVHARALKFGKVAGRANVAAGVFLSGASQWQKDAGGDFTTGERVGRTATRAGIVGASAWAGAAGGAQVGAMAGMLFGPAGAVVGGIAGGIIGGVVGSGVGDYLADKAMDLGAKAGQAAADFGKKVGEGAANTVKQVGEGLTSAKQAATVKIAQIGTSVGEGIGKLGDALSFFGKKA</sequence>
<dbReference type="AlphaFoldDB" id="A0A934UW96"/>
<dbReference type="EMBL" id="JAEHOI010000004">
    <property type="protein sequence ID" value="MBK0421444.1"/>
    <property type="molecule type" value="Genomic_DNA"/>
</dbReference>
<comment type="caution">
    <text evidence="2">The sequence shown here is derived from an EMBL/GenBank/DDBJ whole genome shotgun (WGS) entry which is preliminary data.</text>
</comment>
<dbReference type="Proteomes" id="UP000618733">
    <property type="component" value="Unassembled WGS sequence"/>
</dbReference>
<reference evidence="2" key="1">
    <citation type="submission" date="2020-12" db="EMBL/GenBank/DDBJ databases">
        <title>Leucobacter sp. CAS2, isolated from Chromium sludge.</title>
        <authorList>
            <person name="Xu Z."/>
        </authorList>
    </citation>
    <scope>NUCLEOTIDE SEQUENCE</scope>
    <source>
        <strain evidence="2">CSA2</strain>
    </source>
</reference>
<feature type="region of interest" description="Disordered" evidence="1">
    <location>
        <begin position="116"/>
        <end position="137"/>
    </location>
</feature>
<evidence type="ECO:0000313" key="2">
    <source>
        <dbReference type="EMBL" id="MBK0421444.1"/>
    </source>
</evidence>
<evidence type="ECO:0000256" key="1">
    <source>
        <dbReference type="SAM" id="MobiDB-lite"/>
    </source>
</evidence>
<keyword evidence="3" id="KW-1185">Reference proteome</keyword>
<organism evidence="2 3">
    <name type="scientific">Leucobacter edaphi</name>
    <dbReference type="NCBI Taxonomy" id="2796472"/>
    <lineage>
        <taxon>Bacteria</taxon>
        <taxon>Bacillati</taxon>
        <taxon>Actinomycetota</taxon>
        <taxon>Actinomycetes</taxon>
        <taxon>Micrococcales</taxon>
        <taxon>Microbacteriaceae</taxon>
        <taxon>Leucobacter</taxon>
    </lineage>
</organism>
<name>A0A934UW96_9MICO</name>
<proteinExistence type="predicted"/>
<protein>
    <submittedName>
        <fullName evidence="2">Uncharacterized protein</fullName>
    </submittedName>
</protein>
<dbReference type="RefSeq" id="WP_200131755.1">
    <property type="nucleotide sequence ID" value="NZ_JAEHOI010000004.1"/>
</dbReference>
<evidence type="ECO:0000313" key="3">
    <source>
        <dbReference type="Proteomes" id="UP000618733"/>
    </source>
</evidence>
<accession>A0A934UW96</accession>